<dbReference type="EMBL" id="BARU01014707">
    <property type="protein sequence ID" value="GAH35883.1"/>
    <property type="molecule type" value="Genomic_DNA"/>
</dbReference>
<protein>
    <submittedName>
        <fullName evidence="1">Uncharacterized protein</fullName>
    </submittedName>
</protein>
<evidence type="ECO:0000313" key="1">
    <source>
        <dbReference type="EMBL" id="GAH35883.1"/>
    </source>
</evidence>
<sequence length="101" mass="11654">IKADYLKFMTRNGTREIELHTQKMIDDFNNGFEIKEGRAYTKIITKNSVWGFIVKSDNDKLFYKGDILKAAGYNAPARNKARGNVFADHYSVQWTGPNYLN</sequence>
<gene>
    <name evidence="1" type="ORF">S03H2_25790</name>
</gene>
<accession>X1GS83</accession>
<feature type="non-terminal residue" evidence="1">
    <location>
        <position position="1"/>
    </location>
</feature>
<dbReference type="AlphaFoldDB" id="X1GS83"/>
<proteinExistence type="predicted"/>
<reference evidence="1" key="1">
    <citation type="journal article" date="2014" name="Front. Microbiol.">
        <title>High frequency of phylogenetically diverse reductive dehalogenase-homologous genes in deep subseafloor sedimentary metagenomes.</title>
        <authorList>
            <person name="Kawai M."/>
            <person name="Futagami T."/>
            <person name="Toyoda A."/>
            <person name="Takaki Y."/>
            <person name="Nishi S."/>
            <person name="Hori S."/>
            <person name="Arai W."/>
            <person name="Tsubouchi T."/>
            <person name="Morono Y."/>
            <person name="Uchiyama I."/>
            <person name="Ito T."/>
            <person name="Fujiyama A."/>
            <person name="Inagaki F."/>
            <person name="Takami H."/>
        </authorList>
    </citation>
    <scope>NUCLEOTIDE SEQUENCE</scope>
    <source>
        <strain evidence="1">Expedition CK06-06</strain>
    </source>
</reference>
<comment type="caution">
    <text evidence="1">The sequence shown here is derived from an EMBL/GenBank/DDBJ whole genome shotgun (WGS) entry which is preliminary data.</text>
</comment>
<organism evidence="1">
    <name type="scientific">marine sediment metagenome</name>
    <dbReference type="NCBI Taxonomy" id="412755"/>
    <lineage>
        <taxon>unclassified sequences</taxon>
        <taxon>metagenomes</taxon>
        <taxon>ecological metagenomes</taxon>
    </lineage>
</organism>
<name>X1GS83_9ZZZZ</name>